<sequence length="215" mass="24738">MYQDRNNKKSPSVRRRRIPTRSRDDTGKSRAPDRQTKRKSGPRKAVRYEDRALRHTLSDIVRGHMRDGNISLEDAAKVGLYVHEGIEYSPLRTTKAESGPSWTDLPGVEIDDSAKSLLEDTTELDLGDGVVRQGKDYAYQEWMVFAAKPVERWVIPKHLLAKARKLGILKKQIGFEYQPERVTRACLEEICQEVHRTGGSVRRRLDRKEEKDGVR</sequence>
<dbReference type="AlphaFoldDB" id="A0A2V0RGS9"/>
<proteinExistence type="predicted"/>
<comment type="caution">
    <text evidence="2">The sequence shown here is derived from an EMBL/GenBank/DDBJ whole genome shotgun (WGS) entry which is preliminary data.</text>
</comment>
<feature type="compositionally biased region" description="Basic and acidic residues" evidence="1">
    <location>
        <begin position="21"/>
        <end position="35"/>
    </location>
</feature>
<evidence type="ECO:0000256" key="1">
    <source>
        <dbReference type="SAM" id="MobiDB-lite"/>
    </source>
</evidence>
<organism evidence="2">
    <name type="scientific">viral metagenome</name>
    <dbReference type="NCBI Taxonomy" id="1070528"/>
    <lineage>
        <taxon>unclassified sequences</taxon>
        <taxon>metagenomes</taxon>
        <taxon>organismal metagenomes</taxon>
    </lineage>
</organism>
<reference evidence="2" key="1">
    <citation type="submission" date="2017-04" db="EMBL/GenBank/DDBJ databases">
        <title>Unveiling RNA virosphere associated with marine microorganisms.</title>
        <authorList>
            <person name="Urayama S."/>
            <person name="Takaki Y."/>
            <person name="Nishi S."/>
            <person name="Yoshida Y."/>
            <person name="Deguchi S."/>
            <person name="Takai K."/>
            <person name="Nunoura T."/>
        </authorList>
    </citation>
    <scope>NUCLEOTIDE SEQUENCE</scope>
</reference>
<accession>A0A2V0RGS9</accession>
<feature type="compositionally biased region" description="Basic residues" evidence="1">
    <location>
        <begin position="36"/>
        <end position="45"/>
    </location>
</feature>
<evidence type="ECO:0000313" key="2">
    <source>
        <dbReference type="EMBL" id="GBH21718.1"/>
    </source>
</evidence>
<protein>
    <submittedName>
        <fullName evidence="2">Uncharacterized protein</fullName>
    </submittedName>
</protein>
<feature type="compositionally biased region" description="Basic residues" evidence="1">
    <location>
        <begin position="11"/>
        <end position="20"/>
    </location>
</feature>
<name>A0A2V0RGS9_9ZZZZ</name>
<feature type="region of interest" description="Disordered" evidence="1">
    <location>
        <begin position="1"/>
        <end position="49"/>
    </location>
</feature>
<dbReference type="EMBL" id="BDQA01000273">
    <property type="protein sequence ID" value="GBH21718.1"/>
    <property type="molecule type" value="Genomic_RNA"/>
</dbReference>